<name>A0A3S5E9W9_PSEFL</name>
<protein>
    <submittedName>
        <fullName evidence="2">Uncharacterized protein</fullName>
    </submittedName>
</protein>
<proteinExistence type="predicted"/>
<dbReference type="OrthoDB" id="9178739at2"/>
<dbReference type="Proteomes" id="UP000281909">
    <property type="component" value="Chromosome"/>
</dbReference>
<organism evidence="2 3">
    <name type="scientific">Pseudomonas fluorescens</name>
    <dbReference type="NCBI Taxonomy" id="294"/>
    <lineage>
        <taxon>Bacteria</taxon>
        <taxon>Pseudomonadati</taxon>
        <taxon>Pseudomonadota</taxon>
        <taxon>Gammaproteobacteria</taxon>
        <taxon>Pseudomonadales</taxon>
        <taxon>Pseudomonadaceae</taxon>
        <taxon>Pseudomonas</taxon>
    </lineage>
</organism>
<reference evidence="2 3" key="1">
    <citation type="submission" date="2018-12" db="EMBL/GenBank/DDBJ databases">
        <authorList>
            <consortium name="Pathogen Informatics"/>
        </authorList>
    </citation>
    <scope>NUCLEOTIDE SEQUENCE [LARGE SCALE GENOMIC DNA]</scope>
    <source>
        <strain evidence="2 3">NCTC9428</strain>
    </source>
</reference>
<keyword evidence="1" id="KW-1133">Transmembrane helix</keyword>
<dbReference type="AlphaFoldDB" id="A0A3S5E9W9"/>
<feature type="transmembrane region" description="Helical" evidence="1">
    <location>
        <begin position="371"/>
        <end position="392"/>
    </location>
</feature>
<evidence type="ECO:0000313" key="3">
    <source>
        <dbReference type="Proteomes" id="UP000281909"/>
    </source>
</evidence>
<evidence type="ECO:0000256" key="1">
    <source>
        <dbReference type="SAM" id="Phobius"/>
    </source>
</evidence>
<sequence>MKQLALELRSFFERLTASGGSAQVETTHIFRIDEVSVTSSGFVRELKDLAQRVCSVGIGKMELFGEVSDSIEIKDFDLEDVENDRLAVILEKPMDDGWCYFLTLKGFENWLRTNQFSAQNSQKKMCVWVAGETFEFSTHQFLVKEMGGDKNLPTATQHPEKPWKMVRDLTHSLTPPSLEPWLLTAEPIAESEPFTAWKRVAVEKLSFCLPAEIRKEDDETHVIFRGGRSLPIAIDQPINWADVNFETLHDTCQWIYSTLRECETKFQLFNNHIAINWNSGTTWPSGSTPLLKNSLSGAKEAFAFHLQDQSKEAVKSLGDLRKGLQDEVNKTQTATRDLISALWRDFAVAGVVLALKTPIATAGVADTATTILYLGVSALLILSIVINTLSTLRFNSLADSSREGWRKKIYNFMSADDWKRLVEKPISSGRTVYWLAWTVCFCLYAAIVHYFLLLAAPSFVANHVDYYFFCAWSYITAFPL</sequence>
<evidence type="ECO:0000313" key="2">
    <source>
        <dbReference type="EMBL" id="VEF13274.1"/>
    </source>
</evidence>
<dbReference type="EMBL" id="LR134318">
    <property type="protein sequence ID" value="VEF13274.1"/>
    <property type="molecule type" value="Genomic_DNA"/>
</dbReference>
<dbReference type="RefSeq" id="WP_126367045.1">
    <property type="nucleotide sequence ID" value="NZ_LR134318.1"/>
</dbReference>
<keyword evidence="1" id="KW-0472">Membrane</keyword>
<keyword evidence="1" id="KW-0812">Transmembrane</keyword>
<gene>
    <name evidence="2" type="ORF">NCTC9428_04969</name>
</gene>
<feature type="transmembrane region" description="Helical" evidence="1">
    <location>
        <begin position="432"/>
        <end position="452"/>
    </location>
</feature>
<accession>A0A3S5E9W9</accession>